<dbReference type="Proteomes" id="UP000027135">
    <property type="component" value="Unassembled WGS sequence"/>
</dbReference>
<feature type="coiled-coil region" evidence="1">
    <location>
        <begin position="8"/>
        <end position="63"/>
    </location>
</feature>
<reference evidence="2 3" key="1">
    <citation type="journal article" date="2014" name="Nat. Commun.">
        <title>Molecular traces of alternative social organization in a termite genome.</title>
        <authorList>
            <person name="Terrapon N."/>
            <person name="Li C."/>
            <person name="Robertson H.M."/>
            <person name="Ji L."/>
            <person name="Meng X."/>
            <person name="Booth W."/>
            <person name="Chen Z."/>
            <person name="Childers C.P."/>
            <person name="Glastad K.M."/>
            <person name="Gokhale K."/>
            <person name="Gowin J."/>
            <person name="Gronenberg W."/>
            <person name="Hermansen R.A."/>
            <person name="Hu H."/>
            <person name="Hunt B.G."/>
            <person name="Huylmans A.K."/>
            <person name="Khalil S.M."/>
            <person name="Mitchell R.D."/>
            <person name="Munoz-Torres M.C."/>
            <person name="Mustard J.A."/>
            <person name="Pan H."/>
            <person name="Reese J.T."/>
            <person name="Scharf M.E."/>
            <person name="Sun F."/>
            <person name="Vogel H."/>
            <person name="Xiao J."/>
            <person name="Yang W."/>
            <person name="Yang Z."/>
            <person name="Yang Z."/>
            <person name="Zhou J."/>
            <person name="Zhu J."/>
            <person name="Brent C.S."/>
            <person name="Elsik C.G."/>
            <person name="Goodisman M.A."/>
            <person name="Liberles D.A."/>
            <person name="Roe R.M."/>
            <person name="Vargo E.L."/>
            <person name="Vilcinskas A."/>
            <person name="Wang J."/>
            <person name="Bornberg-Bauer E."/>
            <person name="Korb J."/>
            <person name="Zhang G."/>
            <person name="Liebig J."/>
        </authorList>
    </citation>
    <scope>NUCLEOTIDE SEQUENCE [LARGE SCALE GENOMIC DNA]</scope>
    <source>
        <tissue evidence="2">Whole organism</tissue>
    </source>
</reference>
<accession>A0A067QN19</accession>
<dbReference type="EMBL" id="KK853148">
    <property type="protein sequence ID" value="KDR10705.1"/>
    <property type="molecule type" value="Genomic_DNA"/>
</dbReference>
<evidence type="ECO:0000256" key="1">
    <source>
        <dbReference type="SAM" id="Coils"/>
    </source>
</evidence>
<evidence type="ECO:0000313" key="3">
    <source>
        <dbReference type="Proteomes" id="UP000027135"/>
    </source>
</evidence>
<dbReference type="AlphaFoldDB" id="A0A067QN19"/>
<gene>
    <name evidence="2" type="ORF">L798_15467</name>
</gene>
<organism evidence="2 3">
    <name type="scientific">Zootermopsis nevadensis</name>
    <name type="common">Dampwood termite</name>
    <dbReference type="NCBI Taxonomy" id="136037"/>
    <lineage>
        <taxon>Eukaryota</taxon>
        <taxon>Metazoa</taxon>
        <taxon>Ecdysozoa</taxon>
        <taxon>Arthropoda</taxon>
        <taxon>Hexapoda</taxon>
        <taxon>Insecta</taxon>
        <taxon>Pterygota</taxon>
        <taxon>Neoptera</taxon>
        <taxon>Polyneoptera</taxon>
        <taxon>Dictyoptera</taxon>
        <taxon>Blattodea</taxon>
        <taxon>Blattoidea</taxon>
        <taxon>Termitoidae</taxon>
        <taxon>Termopsidae</taxon>
        <taxon>Zootermopsis</taxon>
    </lineage>
</organism>
<dbReference type="InParanoid" id="A0A067QN19"/>
<keyword evidence="1" id="KW-0175">Coiled coil</keyword>
<protein>
    <submittedName>
        <fullName evidence="2">Uncharacterized protein</fullName>
    </submittedName>
</protein>
<keyword evidence="3" id="KW-1185">Reference proteome</keyword>
<proteinExistence type="predicted"/>
<evidence type="ECO:0000313" key="2">
    <source>
        <dbReference type="EMBL" id="KDR10705.1"/>
    </source>
</evidence>
<sequence length="112" mass="12817">MTSPTQGQTMEESELSQLEKENSILRAKLESMRKEASEYESLLEQANAVLIAMRAEEEKLKRRIREPKNVEACCTPDDEDSSTEEEEAVGEIDYDSIIIAVDKKCQEFLKEE</sequence>
<name>A0A067QN19_ZOONE</name>